<evidence type="ECO:0000313" key="2">
    <source>
        <dbReference type="Proteomes" id="UP001195483"/>
    </source>
</evidence>
<comment type="caution">
    <text evidence="1">The sequence shown here is derived from an EMBL/GenBank/DDBJ whole genome shotgun (WGS) entry which is preliminary data.</text>
</comment>
<dbReference type="AlphaFoldDB" id="A0AAE0S175"/>
<reference evidence="1" key="3">
    <citation type="submission" date="2023-05" db="EMBL/GenBank/DDBJ databases">
        <authorList>
            <person name="Smith C.H."/>
        </authorList>
    </citation>
    <scope>NUCLEOTIDE SEQUENCE</scope>
    <source>
        <strain evidence="1">CHS0354</strain>
        <tissue evidence="1">Mantle</tissue>
    </source>
</reference>
<name>A0AAE0S175_9BIVA</name>
<dbReference type="Gene3D" id="2.60.40.10">
    <property type="entry name" value="Immunoglobulins"/>
    <property type="match status" value="1"/>
</dbReference>
<evidence type="ECO:0000313" key="1">
    <source>
        <dbReference type="EMBL" id="KAK3583477.1"/>
    </source>
</evidence>
<dbReference type="InterPro" id="IPR013783">
    <property type="entry name" value="Ig-like_fold"/>
</dbReference>
<accession>A0AAE0S175</accession>
<dbReference type="Proteomes" id="UP001195483">
    <property type="component" value="Unassembled WGS sequence"/>
</dbReference>
<dbReference type="EMBL" id="JAEAOA010001522">
    <property type="protein sequence ID" value="KAK3583477.1"/>
    <property type="molecule type" value="Genomic_DNA"/>
</dbReference>
<sequence>MRIEGSDVDEPYDCSLKMTESKQCYLFLLLTFVTQIPSGDTYIVSKNVCLGDSVLLFQNVSLTNNTRTLVISQAYGDAIKKIAKWSINDSVIHPSVDKRFEKILSFDNYGNIWMRNVQQFKEGRYTLLAADDSGAVNILVVDLIVLVAPSLHCKPIIDDDGKHLIAFLNASACGIPAASSYWLGYNNQNVIAVQPEKESGPYHACIKGPSLRCVRRFKAADYCTPRGGPARRCKTSKDNGMQNIQLQVFKATKPLIIRQRKLNPMRRSAIVIR</sequence>
<organism evidence="1 2">
    <name type="scientific">Potamilus streckersoni</name>
    <dbReference type="NCBI Taxonomy" id="2493646"/>
    <lineage>
        <taxon>Eukaryota</taxon>
        <taxon>Metazoa</taxon>
        <taxon>Spiralia</taxon>
        <taxon>Lophotrochozoa</taxon>
        <taxon>Mollusca</taxon>
        <taxon>Bivalvia</taxon>
        <taxon>Autobranchia</taxon>
        <taxon>Heteroconchia</taxon>
        <taxon>Palaeoheterodonta</taxon>
        <taxon>Unionida</taxon>
        <taxon>Unionoidea</taxon>
        <taxon>Unionidae</taxon>
        <taxon>Ambleminae</taxon>
        <taxon>Lampsilini</taxon>
        <taxon>Potamilus</taxon>
    </lineage>
</organism>
<reference evidence="1" key="1">
    <citation type="journal article" date="2021" name="Genome Biol. Evol.">
        <title>A High-Quality Reference Genome for a Parasitic Bivalve with Doubly Uniparental Inheritance (Bivalvia: Unionida).</title>
        <authorList>
            <person name="Smith C.H."/>
        </authorList>
    </citation>
    <scope>NUCLEOTIDE SEQUENCE</scope>
    <source>
        <strain evidence="1">CHS0354</strain>
    </source>
</reference>
<gene>
    <name evidence="1" type="ORF">CHS0354_025609</name>
</gene>
<reference evidence="1" key="2">
    <citation type="journal article" date="2021" name="Genome Biol. Evol.">
        <title>Developing a high-quality reference genome for a parasitic bivalve with doubly uniparental inheritance (Bivalvia: Unionida).</title>
        <authorList>
            <person name="Smith C.H."/>
        </authorList>
    </citation>
    <scope>NUCLEOTIDE SEQUENCE</scope>
    <source>
        <strain evidence="1">CHS0354</strain>
        <tissue evidence="1">Mantle</tissue>
    </source>
</reference>
<proteinExistence type="predicted"/>
<protein>
    <submittedName>
        <fullName evidence="1">Uncharacterized protein</fullName>
    </submittedName>
</protein>
<keyword evidence="2" id="KW-1185">Reference proteome</keyword>